<dbReference type="InterPro" id="IPR002656">
    <property type="entry name" value="Acyl_transf_3_dom"/>
</dbReference>
<gene>
    <name evidence="3" type="ORF">FE773_01795</name>
</gene>
<evidence type="ECO:0000313" key="4">
    <source>
        <dbReference type="Proteomes" id="UP000306825"/>
    </source>
</evidence>
<keyword evidence="1" id="KW-0472">Membrane</keyword>
<feature type="transmembrane region" description="Helical" evidence="1">
    <location>
        <begin position="316"/>
        <end position="337"/>
    </location>
</feature>
<protein>
    <submittedName>
        <fullName evidence="3">Acyltransferase</fullName>
    </submittedName>
</protein>
<feature type="transmembrane region" description="Helical" evidence="1">
    <location>
        <begin position="242"/>
        <end position="265"/>
    </location>
</feature>
<dbReference type="RefSeq" id="WP_138322908.1">
    <property type="nucleotide sequence ID" value="NZ_CP040463.1"/>
</dbReference>
<dbReference type="PANTHER" id="PTHR23028">
    <property type="entry name" value="ACETYLTRANSFERASE"/>
    <property type="match status" value="1"/>
</dbReference>
<dbReference type="PANTHER" id="PTHR23028:SF53">
    <property type="entry name" value="ACYL_TRANSF_3 DOMAIN-CONTAINING PROTEIN"/>
    <property type="match status" value="1"/>
</dbReference>
<feature type="transmembrane region" description="Helical" evidence="1">
    <location>
        <begin position="156"/>
        <end position="177"/>
    </location>
</feature>
<proteinExistence type="predicted"/>
<feature type="transmembrane region" description="Helical" evidence="1">
    <location>
        <begin position="86"/>
        <end position="104"/>
    </location>
</feature>
<dbReference type="EMBL" id="CP040463">
    <property type="protein sequence ID" value="QCT93955.1"/>
    <property type="molecule type" value="Genomic_DNA"/>
</dbReference>
<organism evidence="3 4">
    <name type="scientific">Caminibacter mediatlanticus TB-2</name>
    <dbReference type="NCBI Taxonomy" id="391592"/>
    <lineage>
        <taxon>Bacteria</taxon>
        <taxon>Pseudomonadati</taxon>
        <taxon>Campylobacterota</taxon>
        <taxon>Epsilonproteobacteria</taxon>
        <taxon>Nautiliales</taxon>
        <taxon>Nautiliaceae</taxon>
        <taxon>Caminibacter</taxon>
    </lineage>
</organism>
<feature type="domain" description="Acyltransferase 3" evidence="2">
    <location>
        <begin position="8"/>
        <end position="336"/>
    </location>
</feature>
<keyword evidence="1" id="KW-0812">Transmembrane</keyword>
<reference evidence="3 4" key="1">
    <citation type="submission" date="2019-05" db="EMBL/GenBank/DDBJ databases">
        <title>A comparative analysis of the Nautiliaceae.</title>
        <authorList>
            <person name="Grosche A."/>
            <person name="Smedile F."/>
            <person name="Vetriani C."/>
        </authorList>
    </citation>
    <scope>NUCLEOTIDE SEQUENCE [LARGE SCALE GENOMIC DNA]</scope>
    <source>
        <strain evidence="3 4">TB-2</strain>
    </source>
</reference>
<dbReference type="InterPro" id="IPR050879">
    <property type="entry name" value="Acyltransferase_3"/>
</dbReference>
<dbReference type="GO" id="GO:0016746">
    <property type="term" value="F:acyltransferase activity"/>
    <property type="evidence" value="ECO:0007669"/>
    <property type="project" value="UniProtKB-KW"/>
</dbReference>
<feature type="transmembrane region" description="Helical" evidence="1">
    <location>
        <begin position="212"/>
        <end position="230"/>
    </location>
</feature>
<feature type="transmembrane region" description="Helical" evidence="1">
    <location>
        <begin position="37"/>
        <end position="57"/>
    </location>
</feature>
<dbReference type="Proteomes" id="UP000306825">
    <property type="component" value="Chromosome"/>
</dbReference>
<feature type="transmembrane region" description="Helical" evidence="1">
    <location>
        <begin position="285"/>
        <end position="309"/>
    </location>
</feature>
<keyword evidence="3" id="KW-0808">Transferase</keyword>
<feature type="transmembrane region" description="Helical" evidence="1">
    <location>
        <begin position="6"/>
        <end position="25"/>
    </location>
</feature>
<dbReference type="Pfam" id="PF01757">
    <property type="entry name" value="Acyl_transf_3"/>
    <property type="match status" value="1"/>
</dbReference>
<keyword evidence="4" id="KW-1185">Reference proteome</keyword>
<keyword evidence="1" id="KW-1133">Transmembrane helix</keyword>
<evidence type="ECO:0000259" key="2">
    <source>
        <dbReference type="Pfam" id="PF01757"/>
    </source>
</evidence>
<keyword evidence="3" id="KW-0012">Acyltransferase</keyword>
<accession>A0ABX5V6Q2</accession>
<evidence type="ECO:0000256" key="1">
    <source>
        <dbReference type="SAM" id="Phobius"/>
    </source>
</evidence>
<name>A0ABX5V6Q2_9BACT</name>
<sequence length="358" mass="43510">MLNTTIFNFYRAFASLLVFLHHFSLLTGKFNVFQGYLGIKMVDLFMFVSGFLMYYQVHNKKIYDNFNSFSGIRNFYLKRFFRISPLYYFLLFIALLIAPILGFFRENIESFLGNEFTNLLKFRYFNNDFLYNYFIHISYLFGFIPKYSYSTPLPDWSIGLEMMFYLFFPVLFIIFFKNMNIIKLVILIFCMLLIKLITIHILHLFYPMPTFLPLKFHNFLAGIVVSYLLLNNKYNYYKDFIYLLILSIYIYISEPYTFLIFIMWFTYFYIKWKISFLDLFFKSQFITFFSNISYSLYLVHLIFLLPFVFYMQKLHINIIFCFLICSFFIFTISYLLFKFIEKKGIILGNKLIQKKGIK</sequence>
<evidence type="ECO:0000313" key="3">
    <source>
        <dbReference type="EMBL" id="QCT93955.1"/>
    </source>
</evidence>
<feature type="transmembrane region" description="Helical" evidence="1">
    <location>
        <begin position="184"/>
        <end position="206"/>
    </location>
</feature>